<keyword evidence="3" id="KW-1185">Reference proteome</keyword>
<dbReference type="EMBL" id="JAUEDK010000088">
    <property type="protein sequence ID" value="MDN0077707.1"/>
    <property type="molecule type" value="Genomic_DNA"/>
</dbReference>
<feature type="region of interest" description="Disordered" evidence="1">
    <location>
        <begin position="39"/>
        <end position="59"/>
    </location>
</feature>
<dbReference type="Pfam" id="PF14070">
    <property type="entry name" value="YjfB_motility"/>
    <property type="match status" value="1"/>
</dbReference>
<evidence type="ECO:0000313" key="2">
    <source>
        <dbReference type="EMBL" id="MDN0077707.1"/>
    </source>
</evidence>
<reference evidence="2" key="1">
    <citation type="submission" date="2023-06" db="EMBL/GenBank/DDBJ databases">
        <authorList>
            <person name="Zhang S."/>
        </authorList>
    </citation>
    <scope>NUCLEOTIDE SEQUENCE</scope>
    <source>
        <strain evidence="2">SG2303</strain>
    </source>
</reference>
<proteinExistence type="predicted"/>
<sequence length="59" mass="6178">MDTTAVNSGGSVLDQTAIFAMKKQRDAAAQTIGSLLTATTDQMNRNNPAHLGQNIDTTA</sequence>
<comment type="caution">
    <text evidence="2">The sequence shown here is derived from an EMBL/GenBank/DDBJ whole genome shotgun (WGS) entry which is preliminary data.</text>
</comment>
<name>A0ABT7XV98_9NEIS</name>
<dbReference type="Proteomes" id="UP001168540">
    <property type="component" value="Unassembled WGS sequence"/>
</dbReference>
<organism evidence="2 3">
    <name type="scientific">Crenobacter oryzisoli</name>
    <dbReference type="NCBI Taxonomy" id="3056844"/>
    <lineage>
        <taxon>Bacteria</taxon>
        <taxon>Pseudomonadati</taxon>
        <taxon>Pseudomonadota</taxon>
        <taxon>Betaproteobacteria</taxon>
        <taxon>Neisseriales</taxon>
        <taxon>Neisseriaceae</taxon>
        <taxon>Crenobacter</taxon>
    </lineage>
</organism>
<evidence type="ECO:0000313" key="3">
    <source>
        <dbReference type="Proteomes" id="UP001168540"/>
    </source>
</evidence>
<dbReference type="InterPro" id="IPR025906">
    <property type="entry name" value="YjfB_motility"/>
</dbReference>
<accession>A0ABT7XV98</accession>
<dbReference type="RefSeq" id="WP_289832323.1">
    <property type="nucleotide sequence ID" value="NZ_JAUEDK010000088.1"/>
</dbReference>
<evidence type="ECO:0000256" key="1">
    <source>
        <dbReference type="SAM" id="MobiDB-lite"/>
    </source>
</evidence>
<gene>
    <name evidence="2" type="ORF">QU481_23125</name>
</gene>
<protein>
    <submittedName>
        <fullName evidence="2">Motility protein</fullName>
    </submittedName>
</protein>